<dbReference type="Proteomes" id="UP000800200">
    <property type="component" value="Unassembled WGS sequence"/>
</dbReference>
<organism evidence="1 2">
    <name type="scientific">Zopfia rhizophila CBS 207.26</name>
    <dbReference type="NCBI Taxonomy" id="1314779"/>
    <lineage>
        <taxon>Eukaryota</taxon>
        <taxon>Fungi</taxon>
        <taxon>Dikarya</taxon>
        <taxon>Ascomycota</taxon>
        <taxon>Pezizomycotina</taxon>
        <taxon>Dothideomycetes</taxon>
        <taxon>Dothideomycetes incertae sedis</taxon>
        <taxon>Zopfiaceae</taxon>
        <taxon>Zopfia</taxon>
    </lineage>
</organism>
<gene>
    <name evidence="1" type="ORF">K469DRAFT_726483</name>
</gene>
<evidence type="ECO:0008006" key="3">
    <source>
        <dbReference type="Google" id="ProtNLM"/>
    </source>
</evidence>
<dbReference type="PANTHER" id="PTHR10622">
    <property type="entry name" value="HET DOMAIN-CONTAINING PROTEIN"/>
    <property type="match status" value="1"/>
</dbReference>
<accession>A0A6A6E2G1</accession>
<evidence type="ECO:0000313" key="1">
    <source>
        <dbReference type="EMBL" id="KAF2186111.1"/>
    </source>
</evidence>
<evidence type="ECO:0000313" key="2">
    <source>
        <dbReference type="Proteomes" id="UP000800200"/>
    </source>
</evidence>
<name>A0A6A6E2G1_9PEZI</name>
<proteinExistence type="predicted"/>
<sequence>MRLLHTKTLELSEFLDSNIPPYAILSHTWGAEEVSFDDMNRDHRTTLTKAGYRKIRQCCDKALLDGKEPTSKNIAFAELIAPLRVHFLNQDWVEIRTKEALLNRIAKISSIHAQILALPFNLSLATITQKMSWAAGKKTTRDKNITYCLIGLFRVNMPILYGEGAKAF</sequence>
<dbReference type="OrthoDB" id="674604at2759"/>
<dbReference type="PANTHER" id="PTHR10622:SF12">
    <property type="entry name" value="HET DOMAIN-CONTAINING PROTEIN"/>
    <property type="match status" value="1"/>
</dbReference>
<keyword evidence="2" id="KW-1185">Reference proteome</keyword>
<dbReference type="EMBL" id="ML994631">
    <property type="protein sequence ID" value="KAF2186111.1"/>
    <property type="molecule type" value="Genomic_DNA"/>
</dbReference>
<reference evidence="1" key="1">
    <citation type="journal article" date="2020" name="Stud. Mycol.">
        <title>101 Dothideomycetes genomes: a test case for predicting lifestyles and emergence of pathogens.</title>
        <authorList>
            <person name="Haridas S."/>
            <person name="Albert R."/>
            <person name="Binder M."/>
            <person name="Bloem J."/>
            <person name="Labutti K."/>
            <person name="Salamov A."/>
            <person name="Andreopoulos B."/>
            <person name="Baker S."/>
            <person name="Barry K."/>
            <person name="Bills G."/>
            <person name="Bluhm B."/>
            <person name="Cannon C."/>
            <person name="Castanera R."/>
            <person name="Culley D."/>
            <person name="Daum C."/>
            <person name="Ezra D."/>
            <person name="Gonzalez J."/>
            <person name="Henrissat B."/>
            <person name="Kuo A."/>
            <person name="Liang C."/>
            <person name="Lipzen A."/>
            <person name="Lutzoni F."/>
            <person name="Magnuson J."/>
            <person name="Mondo S."/>
            <person name="Nolan M."/>
            <person name="Ohm R."/>
            <person name="Pangilinan J."/>
            <person name="Park H.-J."/>
            <person name="Ramirez L."/>
            <person name="Alfaro M."/>
            <person name="Sun H."/>
            <person name="Tritt A."/>
            <person name="Yoshinaga Y."/>
            <person name="Zwiers L.-H."/>
            <person name="Turgeon B."/>
            <person name="Goodwin S."/>
            <person name="Spatafora J."/>
            <person name="Crous P."/>
            <person name="Grigoriev I."/>
        </authorList>
    </citation>
    <scope>NUCLEOTIDE SEQUENCE</scope>
    <source>
        <strain evidence="1">CBS 207.26</strain>
    </source>
</reference>
<dbReference type="AlphaFoldDB" id="A0A6A6E2G1"/>
<protein>
    <recommendedName>
        <fullName evidence="3">Heterokaryon incompatibility domain-containing protein</fullName>
    </recommendedName>
</protein>